<organism evidence="2 3">
    <name type="scientific">Pleurodeles waltl</name>
    <name type="common">Iberian ribbed newt</name>
    <dbReference type="NCBI Taxonomy" id="8319"/>
    <lineage>
        <taxon>Eukaryota</taxon>
        <taxon>Metazoa</taxon>
        <taxon>Chordata</taxon>
        <taxon>Craniata</taxon>
        <taxon>Vertebrata</taxon>
        <taxon>Euteleostomi</taxon>
        <taxon>Amphibia</taxon>
        <taxon>Batrachia</taxon>
        <taxon>Caudata</taxon>
        <taxon>Salamandroidea</taxon>
        <taxon>Salamandridae</taxon>
        <taxon>Pleurodelinae</taxon>
        <taxon>Pleurodeles</taxon>
    </lineage>
</organism>
<dbReference type="EMBL" id="JANPWB010000011">
    <property type="protein sequence ID" value="KAJ1123196.1"/>
    <property type="molecule type" value="Genomic_DNA"/>
</dbReference>
<feature type="compositionally biased region" description="Low complexity" evidence="1">
    <location>
        <begin position="1"/>
        <end position="12"/>
    </location>
</feature>
<feature type="compositionally biased region" description="Basic and acidic residues" evidence="1">
    <location>
        <begin position="34"/>
        <end position="44"/>
    </location>
</feature>
<sequence length="103" mass="11685">MKRVVGQRTQRVVEVEEEGKEDGEEEASATKDVGTTEKREDVEKSVLAIEEEETINPRPLDSGDGPPDNITAERHITNHRKKKQGDNQPIRIKERDSMKTPVH</sequence>
<accession>A0AAV7P4V7</accession>
<proteinExistence type="predicted"/>
<gene>
    <name evidence="2" type="ORF">NDU88_001669</name>
</gene>
<feature type="compositionally biased region" description="Acidic residues" evidence="1">
    <location>
        <begin position="15"/>
        <end position="27"/>
    </location>
</feature>
<evidence type="ECO:0000256" key="1">
    <source>
        <dbReference type="SAM" id="MobiDB-lite"/>
    </source>
</evidence>
<dbReference type="Proteomes" id="UP001066276">
    <property type="component" value="Chromosome 7"/>
</dbReference>
<feature type="region of interest" description="Disordered" evidence="1">
    <location>
        <begin position="1"/>
        <end position="103"/>
    </location>
</feature>
<comment type="caution">
    <text evidence="2">The sequence shown here is derived from an EMBL/GenBank/DDBJ whole genome shotgun (WGS) entry which is preliminary data.</text>
</comment>
<keyword evidence="3" id="KW-1185">Reference proteome</keyword>
<dbReference type="AlphaFoldDB" id="A0AAV7P4V7"/>
<reference evidence="2" key="1">
    <citation type="journal article" date="2022" name="bioRxiv">
        <title>Sequencing and chromosome-scale assembly of the giantPleurodeles waltlgenome.</title>
        <authorList>
            <person name="Brown T."/>
            <person name="Elewa A."/>
            <person name="Iarovenko S."/>
            <person name="Subramanian E."/>
            <person name="Araus A.J."/>
            <person name="Petzold A."/>
            <person name="Susuki M."/>
            <person name="Suzuki K.-i.T."/>
            <person name="Hayashi T."/>
            <person name="Toyoda A."/>
            <person name="Oliveira C."/>
            <person name="Osipova E."/>
            <person name="Leigh N.D."/>
            <person name="Simon A."/>
            <person name="Yun M.H."/>
        </authorList>
    </citation>
    <scope>NUCLEOTIDE SEQUENCE</scope>
    <source>
        <strain evidence="2">20211129_DDA</strain>
        <tissue evidence="2">Liver</tissue>
    </source>
</reference>
<evidence type="ECO:0000313" key="3">
    <source>
        <dbReference type="Proteomes" id="UP001066276"/>
    </source>
</evidence>
<name>A0AAV7P4V7_PLEWA</name>
<protein>
    <submittedName>
        <fullName evidence="2">Uncharacterized protein</fullName>
    </submittedName>
</protein>
<evidence type="ECO:0000313" key="2">
    <source>
        <dbReference type="EMBL" id="KAJ1123196.1"/>
    </source>
</evidence>
<feature type="compositionally biased region" description="Basic and acidic residues" evidence="1">
    <location>
        <begin position="91"/>
        <end position="103"/>
    </location>
</feature>